<dbReference type="HOGENOM" id="CLU_2458305_0_0_1"/>
<reference evidence="2" key="1">
    <citation type="journal article" date="2009" name="Rice">
        <title>De Novo Next Generation Sequencing of Plant Genomes.</title>
        <authorList>
            <person name="Rounsley S."/>
            <person name="Marri P.R."/>
            <person name="Yu Y."/>
            <person name="He R."/>
            <person name="Sisneros N."/>
            <person name="Goicoechea J.L."/>
            <person name="Lee S.J."/>
            <person name="Angelova A."/>
            <person name="Kudrna D."/>
            <person name="Luo M."/>
            <person name="Affourtit J."/>
            <person name="Desany B."/>
            <person name="Knight J."/>
            <person name="Niazi F."/>
            <person name="Egholm M."/>
            <person name="Wing R.A."/>
        </authorList>
    </citation>
    <scope>NUCLEOTIDE SEQUENCE [LARGE SCALE GENOMIC DNA]</scope>
    <source>
        <strain evidence="2">cv. IRGC 105608</strain>
    </source>
</reference>
<evidence type="ECO:0000313" key="3">
    <source>
        <dbReference type="Proteomes" id="UP000026960"/>
    </source>
</evidence>
<feature type="compositionally biased region" description="Basic and acidic residues" evidence="1">
    <location>
        <begin position="21"/>
        <end position="32"/>
    </location>
</feature>
<evidence type="ECO:0000256" key="1">
    <source>
        <dbReference type="SAM" id="MobiDB-lite"/>
    </source>
</evidence>
<keyword evidence="3" id="KW-1185">Reference proteome</keyword>
<feature type="region of interest" description="Disordered" evidence="1">
    <location>
        <begin position="1"/>
        <end position="89"/>
    </location>
</feature>
<protein>
    <submittedName>
        <fullName evidence="2">Uncharacterized protein</fullName>
    </submittedName>
</protein>
<evidence type="ECO:0000313" key="2">
    <source>
        <dbReference type="EnsemblPlants" id="OBART10G11650.1"/>
    </source>
</evidence>
<feature type="compositionally biased region" description="Basic residues" evidence="1">
    <location>
        <begin position="53"/>
        <end position="64"/>
    </location>
</feature>
<name>A0A0D3HE64_9ORYZ</name>
<dbReference type="Gramene" id="OBART10G11650.1">
    <property type="protein sequence ID" value="OBART10G11650.1"/>
    <property type="gene ID" value="OBART10G11650"/>
</dbReference>
<dbReference type="AlphaFoldDB" id="A0A0D3HE64"/>
<sequence length="89" mass="10023">MSGPGGTVPRRRRSPSLLESGNKKGEGREEWSGARIRVGLGNATSTKSEGRKPIRIRREKRRRQNPLQLNPITRGEPSGRRSTTTTRFR</sequence>
<proteinExistence type="predicted"/>
<reference evidence="2" key="2">
    <citation type="submission" date="2015-03" db="UniProtKB">
        <authorList>
            <consortium name="EnsemblPlants"/>
        </authorList>
    </citation>
    <scope>IDENTIFICATION</scope>
</reference>
<dbReference type="PaxDb" id="65489-OBART10G11650.1"/>
<dbReference type="EnsemblPlants" id="OBART10G11650.1">
    <property type="protein sequence ID" value="OBART10G11650.1"/>
    <property type="gene ID" value="OBART10G11650"/>
</dbReference>
<organism evidence="2">
    <name type="scientific">Oryza barthii</name>
    <dbReference type="NCBI Taxonomy" id="65489"/>
    <lineage>
        <taxon>Eukaryota</taxon>
        <taxon>Viridiplantae</taxon>
        <taxon>Streptophyta</taxon>
        <taxon>Embryophyta</taxon>
        <taxon>Tracheophyta</taxon>
        <taxon>Spermatophyta</taxon>
        <taxon>Magnoliopsida</taxon>
        <taxon>Liliopsida</taxon>
        <taxon>Poales</taxon>
        <taxon>Poaceae</taxon>
        <taxon>BOP clade</taxon>
        <taxon>Oryzoideae</taxon>
        <taxon>Oryzeae</taxon>
        <taxon>Oryzinae</taxon>
        <taxon>Oryza</taxon>
    </lineage>
</organism>
<accession>A0A0D3HE64</accession>
<dbReference type="Proteomes" id="UP000026960">
    <property type="component" value="Chromosome 10"/>
</dbReference>
<feature type="compositionally biased region" description="Low complexity" evidence="1">
    <location>
        <begin position="73"/>
        <end position="89"/>
    </location>
</feature>